<keyword evidence="4" id="KW-1185">Reference proteome</keyword>
<feature type="transmembrane region" description="Helical" evidence="1">
    <location>
        <begin position="31"/>
        <end position="51"/>
    </location>
</feature>
<gene>
    <name evidence="3" type="ORF">GWK36_10655</name>
</gene>
<organism evidence="3 4">
    <name type="scientific">Caldichromatium japonicum</name>
    <dbReference type="NCBI Taxonomy" id="2699430"/>
    <lineage>
        <taxon>Bacteria</taxon>
        <taxon>Pseudomonadati</taxon>
        <taxon>Pseudomonadota</taxon>
        <taxon>Gammaproteobacteria</taxon>
        <taxon>Chromatiales</taxon>
        <taxon>Chromatiaceae</taxon>
        <taxon>Caldichromatium</taxon>
    </lineage>
</organism>
<dbReference type="Proteomes" id="UP000502699">
    <property type="component" value="Chromosome"/>
</dbReference>
<accession>A0A6G7VGX8</accession>
<protein>
    <submittedName>
        <fullName evidence="3">DUF2892 domain-containing protein</fullName>
    </submittedName>
</protein>
<dbReference type="KEGG" id="cjap:GWK36_10655"/>
<evidence type="ECO:0000313" key="4">
    <source>
        <dbReference type="Proteomes" id="UP000502699"/>
    </source>
</evidence>
<feature type="domain" description="Inner membrane protein YgaP-like transmembrane" evidence="2">
    <location>
        <begin position="1"/>
        <end position="60"/>
    </location>
</feature>
<evidence type="ECO:0000313" key="3">
    <source>
        <dbReference type="EMBL" id="QIK39202.1"/>
    </source>
</evidence>
<keyword evidence="1" id="KW-1133">Transmembrane helix</keyword>
<evidence type="ECO:0000259" key="2">
    <source>
        <dbReference type="Pfam" id="PF11127"/>
    </source>
</evidence>
<keyword evidence="1" id="KW-0812">Transmembrane</keyword>
<dbReference type="Pfam" id="PF11127">
    <property type="entry name" value="YgaP-like_TM"/>
    <property type="match status" value="1"/>
</dbReference>
<dbReference type="AlphaFoldDB" id="A0A6G7VGX8"/>
<name>A0A6G7VGX8_9GAMM</name>
<sequence>MMDNIGTLDRFIRAALGLALAIWGIATENWFGALAVIPLGTALVGWCPLYARLGLCTRPRESCS</sequence>
<proteinExistence type="predicted"/>
<dbReference type="EMBL" id="CP048029">
    <property type="protein sequence ID" value="QIK39202.1"/>
    <property type="molecule type" value="Genomic_DNA"/>
</dbReference>
<feature type="transmembrane region" description="Helical" evidence="1">
    <location>
        <begin position="7"/>
        <end position="25"/>
    </location>
</feature>
<keyword evidence="1" id="KW-0472">Membrane</keyword>
<evidence type="ECO:0000256" key="1">
    <source>
        <dbReference type="SAM" id="Phobius"/>
    </source>
</evidence>
<reference evidence="4" key="1">
    <citation type="submission" date="2020-01" db="EMBL/GenBank/DDBJ databases">
        <title>Caldichromatium gen. nov., sp. nov., a thermophilic purple sulfur bacterium member of the family Chromatiaceae isolated from Nakabusa hot spring, Japan.</title>
        <authorList>
            <person name="Saini M.K."/>
            <person name="Hanada S."/>
            <person name="Tank M."/>
        </authorList>
    </citation>
    <scope>NUCLEOTIDE SEQUENCE [LARGE SCALE GENOMIC DNA]</scope>
    <source>
        <strain evidence="4">No.7</strain>
    </source>
</reference>
<dbReference type="InterPro" id="IPR021309">
    <property type="entry name" value="YgaP-like_TM"/>
</dbReference>